<dbReference type="EMBL" id="CM056810">
    <property type="protein sequence ID" value="KAJ8644253.1"/>
    <property type="molecule type" value="Genomic_DNA"/>
</dbReference>
<evidence type="ECO:0000313" key="2">
    <source>
        <dbReference type="Proteomes" id="UP001234297"/>
    </source>
</evidence>
<accession>A0ACC2MFF6</accession>
<evidence type="ECO:0000313" key="1">
    <source>
        <dbReference type="EMBL" id="KAJ8644253.1"/>
    </source>
</evidence>
<organism evidence="1 2">
    <name type="scientific">Persea americana</name>
    <name type="common">Avocado</name>
    <dbReference type="NCBI Taxonomy" id="3435"/>
    <lineage>
        <taxon>Eukaryota</taxon>
        <taxon>Viridiplantae</taxon>
        <taxon>Streptophyta</taxon>
        <taxon>Embryophyta</taxon>
        <taxon>Tracheophyta</taxon>
        <taxon>Spermatophyta</taxon>
        <taxon>Magnoliopsida</taxon>
        <taxon>Magnoliidae</taxon>
        <taxon>Laurales</taxon>
        <taxon>Lauraceae</taxon>
        <taxon>Persea</taxon>
    </lineage>
</organism>
<protein>
    <submittedName>
        <fullName evidence="1">Uncharacterized protein</fullName>
    </submittedName>
</protein>
<dbReference type="Proteomes" id="UP001234297">
    <property type="component" value="Chromosome 2"/>
</dbReference>
<proteinExistence type="predicted"/>
<name>A0ACC2MFF6_PERAE</name>
<keyword evidence="2" id="KW-1185">Reference proteome</keyword>
<sequence length="167" mass="18416">MILFFAQLLLQMKLGQHIYSRGQCVGTSNAWAPSTGALHNEVVDVSNITQDSQDPFSDQIGTPASYSQSLDEELASPNNANLEVDAYGYNRRRLNINKKRSKDPTPSSSGKSKNDAKEAGAKMINQLDKLIEVIATRKLVAQKDTIPTPTCTIMECINLLDDMDQLK</sequence>
<gene>
    <name evidence="1" type="ORF">MRB53_006001</name>
</gene>
<comment type="caution">
    <text evidence="1">The sequence shown here is derived from an EMBL/GenBank/DDBJ whole genome shotgun (WGS) entry which is preliminary data.</text>
</comment>
<reference evidence="1 2" key="1">
    <citation type="journal article" date="2022" name="Hortic Res">
        <title>A haplotype resolved chromosomal level avocado genome allows analysis of novel avocado genes.</title>
        <authorList>
            <person name="Nath O."/>
            <person name="Fletcher S.J."/>
            <person name="Hayward A."/>
            <person name="Shaw L.M."/>
            <person name="Masouleh A.K."/>
            <person name="Furtado A."/>
            <person name="Henry R.J."/>
            <person name="Mitter N."/>
        </authorList>
    </citation>
    <scope>NUCLEOTIDE SEQUENCE [LARGE SCALE GENOMIC DNA]</scope>
    <source>
        <strain evidence="2">cv. Hass</strain>
    </source>
</reference>